<gene>
    <name evidence="1" type="ordered locus">EBL_c22450</name>
</gene>
<evidence type="ECO:0000313" key="2">
    <source>
        <dbReference type="Proteomes" id="UP000001955"/>
    </source>
</evidence>
<accession>K6VUS0</accession>
<protein>
    <submittedName>
        <fullName evidence="1">Uncharacterized protein</fullName>
    </submittedName>
</protein>
<dbReference type="AlphaFoldDB" id="I2B9Y2"/>
<dbReference type="RefSeq" id="WP_002440436.1">
    <property type="nucleotide sequence ID" value="NC_017910.1"/>
</dbReference>
<keyword evidence="2" id="KW-1185">Reference proteome</keyword>
<dbReference type="Proteomes" id="UP000001955">
    <property type="component" value="Chromosome"/>
</dbReference>
<evidence type="ECO:0000313" key="1">
    <source>
        <dbReference type="EMBL" id="AFJ47336.1"/>
    </source>
</evidence>
<name>I2B9Y2_SHIBC</name>
<dbReference type="KEGG" id="ebt:EBL_c22450"/>
<dbReference type="HOGENOM" id="CLU_080116_1_0_6"/>
<dbReference type="eggNOG" id="ENOG502Z9DV">
    <property type="taxonomic scope" value="Bacteria"/>
</dbReference>
<dbReference type="EMBL" id="CP001560">
    <property type="protein sequence ID" value="AFJ47336.1"/>
    <property type="molecule type" value="Genomic_DNA"/>
</dbReference>
<dbReference type="OrthoDB" id="6433535at2"/>
<reference evidence="1 2" key="1">
    <citation type="journal article" date="2012" name="J. Bacteriol.">
        <title>Complete genome sequence of the B12-producing Shimwellia blattae strain DSM 4481, isolated from a cockroach.</title>
        <authorList>
            <person name="Brzuszkiewicz E."/>
            <person name="Waschkowitz T."/>
            <person name="Wiezer A."/>
            <person name="Daniel R."/>
        </authorList>
    </citation>
    <scope>NUCLEOTIDE SEQUENCE [LARGE SCALE GENOMIC DNA]</scope>
    <source>
        <strain evidence="2">ATCC 29907 / DSM 4481 / JCM 1650 / NBRC 105725 / CDC 9005-74</strain>
    </source>
</reference>
<organism evidence="1 2">
    <name type="scientific">Shimwellia blattae (strain ATCC 29907 / DSM 4481 / JCM 1650 / NBRC 105725 / CDC 9005-74)</name>
    <name type="common">Escherichia blattae</name>
    <dbReference type="NCBI Taxonomy" id="630626"/>
    <lineage>
        <taxon>Bacteria</taxon>
        <taxon>Pseudomonadati</taxon>
        <taxon>Pseudomonadota</taxon>
        <taxon>Gammaproteobacteria</taxon>
        <taxon>Enterobacterales</taxon>
        <taxon>Enterobacteriaceae</taxon>
        <taxon>Shimwellia</taxon>
    </lineage>
</organism>
<sequence>MNYSNEVISYLQTNNILARKLDHALAGVREAVSRQVSITGAGATRMLYYISCFTEEYQDVCQQQKTEDIRFTKGVYYILRNQDVVHEMLNIYFKEIFLYKTSDQIEYIKKNLMAVNIHIAASSLTNTGFALATAAAVAIGMNLRLEMSASVSSWVSRGIASIGLYGVVQKAAESAHRLRLLSPTYYAALYAQELEMMYFLIEPLFERAGAFKAQWTSDSDIAEIITRMVQ</sequence>
<accession>I2B9Y2</accession>
<proteinExistence type="predicted"/>
<dbReference type="PATRIC" id="fig|630626.3.peg.2169"/>